<protein>
    <submittedName>
        <fullName evidence="1">Uncharacterized protein</fullName>
    </submittedName>
</protein>
<organism evidence="1 2">
    <name type="scientific">Vermiconidia calcicola</name>
    <dbReference type="NCBI Taxonomy" id="1690605"/>
    <lineage>
        <taxon>Eukaryota</taxon>
        <taxon>Fungi</taxon>
        <taxon>Dikarya</taxon>
        <taxon>Ascomycota</taxon>
        <taxon>Pezizomycotina</taxon>
        <taxon>Dothideomycetes</taxon>
        <taxon>Dothideomycetidae</taxon>
        <taxon>Mycosphaerellales</taxon>
        <taxon>Extremaceae</taxon>
        <taxon>Vermiconidia</taxon>
    </lineage>
</organism>
<evidence type="ECO:0000313" key="2">
    <source>
        <dbReference type="Proteomes" id="UP001281147"/>
    </source>
</evidence>
<reference evidence="1" key="1">
    <citation type="submission" date="2023-07" db="EMBL/GenBank/DDBJ databases">
        <title>Black Yeasts Isolated from many extreme environments.</title>
        <authorList>
            <person name="Coleine C."/>
            <person name="Stajich J.E."/>
            <person name="Selbmann L."/>
        </authorList>
    </citation>
    <scope>NUCLEOTIDE SEQUENCE</scope>
    <source>
        <strain evidence="1">CCFEE 5714</strain>
    </source>
</reference>
<proteinExistence type="predicted"/>
<dbReference type="EMBL" id="JAUTXU010000175">
    <property type="protein sequence ID" value="KAK3701311.1"/>
    <property type="molecule type" value="Genomic_DNA"/>
</dbReference>
<dbReference type="Proteomes" id="UP001281147">
    <property type="component" value="Unassembled WGS sequence"/>
</dbReference>
<accession>A0ACC3MQ92</accession>
<keyword evidence="2" id="KW-1185">Reference proteome</keyword>
<evidence type="ECO:0000313" key="1">
    <source>
        <dbReference type="EMBL" id="KAK3701311.1"/>
    </source>
</evidence>
<sequence>MASINQAAWLDAIGQPLRVGSADMPKAREGEIVVRNRAIAINPVSWKAQDTGVTVQKWPVLLEYDIAGEVYEVGVGVDNSRKGDRVVACVEGPMNPDSRHGAFQLYCVAKTATVAKIPDNVAFTEACVLPIAFNTAVVSLCAPPGKGFGLPSPSLHPTQSGKTIVVWGASSSVGVLTLQLARAAGIKAIGVSSAQNFGLCTSCGAVEMLDYHEPSIVQDVVRTVRAVGGSFVGILDCVSIPNQSLKFCIPVLEHLGGGELGVLHPDVQPEVSNKITITHIFGMNEITHAFWKDYITPALEQGELKCLPEALVVGKGLESLQKALDVLRKGVSAKKVVVEL</sequence>
<name>A0ACC3MQ92_9PEZI</name>
<gene>
    <name evidence="1" type="ORF">LTR37_015532</name>
</gene>
<comment type="caution">
    <text evidence="1">The sequence shown here is derived from an EMBL/GenBank/DDBJ whole genome shotgun (WGS) entry which is preliminary data.</text>
</comment>